<reference evidence="2" key="1">
    <citation type="journal article" date="2014" name="Int. J. Syst. Evol. Microbiol.">
        <title>Complete genome sequence of Corynebacterium casei LMG S-19264T (=DSM 44701T), isolated from a smear-ripened cheese.</title>
        <authorList>
            <consortium name="US DOE Joint Genome Institute (JGI-PGF)"/>
            <person name="Walter F."/>
            <person name="Albersmeier A."/>
            <person name="Kalinowski J."/>
            <person name="Ruckert C."/>
        </authorList>
    </citation>
    <scope>NUCLEOTIDE SEQUENCE</scope>
    <source>
        <strain evidence="2">CGMCC 1.15725</strain>
    </source>
</reference>
<proteinExistence type="predicted"/>
<dbReference type="SUPFAM" id="SSF47413">
    <property type="entry name" value="lambda repressor-like DNA-binding domains"/>
    <property type="match status" value="1"/>
</dbReference>
<dbReference type="Pfam" id="PF01381">
    <property type="entry name" value="HTH_3"/>
    <property type="match status" value="1"/>
</dbReference>
<evidence type="ECO:0000313" key="2">
    <source>
        <dbReference type="EMBL" id="GGF50538.1"/>
    </source>
</evidence>
<feature type="domain" description="HTH cro/C1-type" evidence="1">
    <location>
        <begin position="11"/>
        <end position="67"/>
    </location>
</feature>
<sequence>MKKVIPNGTAIKQLREQLERLSTQKEFANAIAASVRMLRKIENENTPISVVLLDRIAKLFGVHRDVLAATPLPLPAAGASSDADRPPLFEDKDQLIPRHDWDYAQATSDEGKLYDEAASSHDLACVIEIPLTDETGGYAQELVDLLTGLTWSRRDILVDIPPSDQIAIRRRIRQLMVMLRGNDIWIYQTKVYRRLPERYDLPPEYEPATHQSRFVIALGPPGEYGETSMRVPIDHGQPFILPSWKKFMAKQEVASC</sequence>
<dbReference type="PROSITE" id="PS50943">
    <property type="entry name" value="HTH_CROC1"/>
    <property type="match status" value="1"/>
</dbReference>
<organism evidence="2 3">
    <name type="scientific">Aliidongia dinghuensis</name>
    <dbReference type="NCBI Taxonomy" id="1867774"/>
    <lineage>
        <taxon>Bacteria</taxon>
        <taxon>Pseudomonadati</taxon>
        <taxon>Pseudomonadota</taxon>
        <taxon>Alphaproteobacteria</taxon>
        <taxon>Rhodospirillales</taxon>
        <taxon>Dongiaceae</taxon>
        <taxon>Aliidongia</taxon>
    </lineage>
</organism>
<dbReference type="RefSeq" id="WP_189052494.1">
    <property type="nucleotide sequence ID" value="NZ_BMJQ01000034.1"/>
</dbReference>
<dbReference type="SMART" id="SM00530">
    <property type="entry name" value="HTH_XRE"/>
    <property type="match status" value="1"/>
</dbReference>
<dbReference type="InterPro" id="IPR001387">
    <property type="entry name" value="Cro/C1-type_HTH"/>
</dbReference>
<keyword evidence="3" id="KW-1185">Reference proteome</keyword>
<name>A0A8J2Z197_9PROT</name>
<comment type="caution">
    <text evidence="2">The sequence shown here is derived from an EMBL/GenBank/DDBJ whole genome shotgun (WGS) entry which is preliminary data.</text>
</comment>
<dbReference type="InterPro" id="IPR010982">
    <property type="entry name" value="Lambda_DNA-bd_dom_sf"/>
</dbReference>
<gene>
    <name evidence="2" type="ORF">GCM10011611_66250</name>
</gene>
<protein>
    <submittedName>
        <fullName evidence="2">Transcriptional regulator</fullName>
    </submittedName>
</protein>
<dbReference type="GO" id="GO:0003677">
    <property type="term" value="F:DNA binding"/>
    <property type="evidence" value="ECO:0007669"/>
    <property type="project" value="InterPro"/>
</dbReference>
<evidence type="ECO:0000259" key="1">
    <source>
        <dbReference type="PROSITE" id="PS50943"/>
    </source>
</evidence>
<reference evidence="2" key="2">
    <citation type="submission" date="2020-09" db="EMBL/GenBank/DDBJ databases">
        <authorList>
            <person name="Sun Q."/>
            <person name="Zhou Y."/>
        </authorList>
    </citation>
    <scope>NUCLEOTIDE SEQUENCE</scope>
    <source>
        <strain evidence="2">CGMCC 1.15725</strain>
    </source>
</reference>
<dbReference type="EMBL" id="BMJQ01000034">
    <property type="protein sequence ID" value="GGF50538.1"/>
    <property type="molecule type" value="Genomic_DNA"/>
</dbReference>
<dbReference type="CDD" id="cd00093">
    <property type="entry name" value="HTH_XRE"/>
    <property type="match status" value="1"/>
</dbReference>
<accession>A0A8J2Z197</accession>
<dbReference type="Proteomes" id="UP000646365">
    <property type="component" value="Unassembled WGS sequence"/>
</dbReference>
<evidence type="ECO:0000313" key="3">
    <source>
        <dbReference type="Proteomes" id="UP000646365"/>
    </source>
</evidence>
<dbReference type="AlphaFoldDB" id="A0A8J2Z197"/>
<dbReference type="Gene3D" id="1.10.260.40">
    <property type="entry name" value="lambda repressor-like DNA-binding domains"/>
    <property type="match status" value="1"/>
</dbReference>